<name>A0A1V0SEV5_9VIRU</name>
<feature type="transmembrane region" description="Helical" evidence="1">
    <location>
        <begin position="74"/>
        <end position="95"/>
    </location>
</feature>
<keyword evidence="1" id="KW-1133">Transmembrane helix</keyword>
<keyword evidence="1" id="KW-0812">Transmembrane</keyword>
<accession>A0A1V0SEV5</accession>
<feature type="transmembrane region" description="Helical" evidence="1">
    <location>
        <begin position="101"/>
        <end position="119"/>
    </location>
</feature>
<feature type="transmembrane region" description="Helical" evidence="1">
    <location>
        <begin position="48"/>
        <end position="67"/>
    </location>
</feature>
<proteinExistence type="predicted"/>
<gene>
    <name evidence="2" type="ORF">Hokovirus_1_134</name>
</gene>
<reference evidence="2" key="1">
    <citation type="journal article" date="2017" name="Science">
        <title>Giant viruses with an expanded complement of translation system components.</title>
        <authorList>
            <person name="Schulz F."/>
            <person name="Yutin N."/>
            <person name="Ivanova N.N."/>
            <person name="Ortega D.R."/>
            <person name="Lee T.K."/>
            <person name="Vierheilig J."/>
            <person name="Daims H."/>
            <person name="Horn M."/>
            <person name="Wagner M."/>
            <person name="Jensen G.J."/>
            <person name="Kyrpides N.C."/>
            <person name="Koonin E.V."/>
            <person name="Woyke T."/>
        </authorList>
    </citation>
    <scope>NUCLEOTIDE SEQUENCE</scope>
    <source>
        <strain evidence="2">HKV1</strain>
    </source>
</reference>
<evidence type="ECO:0000313" key="2">
    <source>
        <dbReference type="EMBL" id="ARF10255.1"/>
    </source>
</evidence>
<organism evidence="2">
    <name type="scientific">Hokovirus HKV1</name>
    <dbReference type="NCBI Taxonomy" id="1977638"/>
    <lineage>
        <taxon>Viruses</taxon>
        <taxon>Varidnaviria</taxon>
        <taxon>Bamfordvirae</taxon>
        <taxon>Nucleocytoviricota</taxon>
        <taxon>Megaviricetes</taxon>
        <taxon>Imitervirales</taxon>
        <taxon>Mimiviridae</taxon>
        <taxon>Klosneuvirinae</taxon>
        <taxon>Hokovirus</taxon>
    </lineage>
</organism>
<sequence>MFNVYFSNVITGYNDLTYPYCFDPECLKEENKQNQANKEQYYKKISNYRHLTLLLMGIICIIISFFIPHSTIKLALLLSGIFTLLYSIGSNWQNYNDVNKMFITGFGVFAIIGLILYYGDVYKIK</sequence>
<keyword evidence="1" id="KW-0472">Membrane</keyword>
<dbReference type="EMBL" id="KY684103">
    <property type="protein sequence ID" value="ARF10255.1"/>
    <property type="molecule type" value="Genomic_DNA"/>
</dbReference>
<evidence type="ECO:0000256" key="1">
    <source>
        <dbReference type="SAM" id="Phobius"/>
    </source>
</evidence>
<protein>
    <submittedName>
        <fullName evidence="2">Uncharacterized protein</fullName>
    </submittedName>
</protein>